<dbReference type="PATRIC" id="fig|54915.3.peg.7147"/>
<proteinExistence type="predicted"/>
<comment type="caution">
    <text evidence="3">The sequence shown here is derived from an EMBL/GenBank/DDBJ whole genome shotgun (WGS) entry which is preliminary data.</text>
</comment>
<evidence type="ECO:0000313" key="2">
    <source>
        <dbReference type="EMBL" id="GED70965.1"/>
    </source>
</evidence>
<dbReference type="STRING" id="54915.ADS79_08495"/>
<dbReference type="Proteomes" id="UP000036834">
    <property type="component" value="Unassembled WGS sequence"/>
</dbReference>
<dbReference type="AlphaFoldDB" id="A0A0K9YZ68"/>
<feature type="domain" description="DUF4183" evidence="1">
    <location>
        <begin position="43"/>
        <end position="113"/>
    </location>
</feature>
<name>A0A0K9YZ68_9BACL</name>
<dbReference type="EMBL" id="LGIQ01000005">
    <property type="protein sequence ID" value="KNB73951.1"/>
    <property type="molecule type" value="Genomic_DNA"/>
</dbReference>
<sequence>MALEIMKIVADATTTTTVGPTVTRFFRKALSLVIGPSTLTINADDFLKDDGTAATELPTLDVSNSYYQVFINGVLQMQGLSTYTPGGTGVGKLEITVPASQNIALNTVIVLEIVSYAPTSTTIVTG</sequence>
<reference evidence="4" key="1">
    <citation type="submission" date="2015-07" db="EMBL/GenBank/DDBJ databases">
        <title>Genome sequencing project for genomic taxonomy and phylogenomics of Bacillus-like bacteria.</title>
        <authorList>
            <person name="Liu B."/>
            <person name="Wang J."/>
            <person name="Zhu Y."/>
            <person name="Liu G."/>
            <person name="Chen Q."/>
            <person name="Chen Z."/>
            <person name="Lan J."/>
            <person name="Che J."/>
            <person name="Ge C."/>
            <person name="Shi H."/>
            <person name="Pan Z."/>
            <person name="Liu X."/>
        </authorList>
    </citation>
    <scope>NUCLEOTIDE SEQUENCE [LARGE SCALE GENOMIC DNA]</scope>
    <source>
        <strain evidence="4">DSM 9887</strain>
    </source>
</reference>
<protein>
    <recommendedName>
        <fullName evidence="1">DUF4183 domain-containing protein</fullName>
    </recommendedName>
</protein>
<accession>A0A0K9YZ68</accession>
<evidence type="ECO:0000313" key="3">
    <source>
        <dbReference type="EMBL" id="KNB73951.1"/>
    </source>
</evidence>
<gene>
    <name evidence="3" type="ORF">ADS79_08495</name>
    <name evidence="2" type="ORF">BRE01_46670</name>
</gene>
<organism evidence="3 4">
    <name type="scientific">Brevibacillus reuszeri</name>
    <dbReference type="NCBI Taxonomy" id="54915"/>
    <lineage>
        <taxon>Bacteria</taxon>
        <taxon>Bacillati</taxon>
        <taxon>Bacillota</taxon>
        <taxon>Bacilli</taxon>
        <taxon>Bacillales</taxon>
        <taxon>Paenibacillaceae</taxon>
        <taxon>Brevibacillus</taxon>
    </lineage>
</organism>
<reference evidence="3" key="2">
    <citation type="submission" date="2015-07" db="EMBL/GenBank/DDBJ databases">
        <title>MeaNS - Measles Nucleotide Surveillance Program.</title>
        <authorList>
            <person name="Tran T."/>
            <person name="Druce J."/>
        </authorList>
    </citation>
    <scope>NUCLEOTIDE SEQUENCE</scope>
    <source>
        <strain evidence="3">DSM 9887</strain>
    </source>
</reference>
<dbReference type="InterPro" id="IPR025237">
    <property type="entry name" value="DUF4183"/>
</dbReference>
<dbReference type="Proteomes" id="UP000319578">
    <property type="component" value="Unassembled WGS sequence"/>
</dbReference>
<reference evidence="2 5" key="3">
    <citation type="submission" date="2019-06" db="EMBL/GenBank/DDBJ databases">
        <title>Whole genome shotgun sequence of Brevibacillus reuszeri NBRC 15719.</title>
        <authorList>
            <person name="Hosoyama A."/>
            <person name="Uohara A."/>
            <person name="Ohji S."/>
            <person name="Ichikawa N."/>
        </authorList>
    </citation>
    <scope>NUCLEOTIDE SEQUENCE [LARGE SCALE GENOMIC DNA]</scope>
    <source>
        <strain evidence="2 5">NBRC 15719</strain>
    </source>
</reference>
<dbReference type="RefSeq" id="WP_049737964.1">
    <property type="nucleotide sequence ID" value="NZ_BJON01000019.1"/>
</dbReference>
<evidence type="ECO:0000313" key="5">
    <source>
        <dbReference type="Proteomes" id="UP000319578"/>
    </source>
</evidence>
<dbReference type="OrthoDB" id="2623159at2"/>
<dbReference type="EMBL" id="BJON01000019">
    <property type="protein sequence ID" value="GED70965.1"/>
    <property type="molecule type" value="Genomic_DNA"/>
</dbReference>
<evidence type="ECO:0000313" key="4">
    <source>
        <dbReference type="Proteomes" id="UP000036834"/>
    </source>
</evidence>
<keyword evidence="5" id="KW-1185">Reference proteome</keyword>
<evidence type="ECO:0000259" key="1">
    <source>
        <dbReference type="Pfam" id="PF13799"/>
    </source>
</evidence>
<dbReference type="Pfam" id="PF13799">
    <property type="entry name" value="DUF4183"/>
    <property type="match status" value="1"/>
</dbReference>